<evidence type="ECO:0000313" key="10">
    <source>
        <dbReference type="EMBL" id="KAJ9190336.1"/>
    </source>
</evidence>
<feature type="domain" description="Disease resistance protein winged helix" evidence="8">
    <location>
        <begin position="427"/>
        <end position="495"/>
    </location>
</feature>
<proteinExistence type="predicted"/>
<keyword evidence="1" id="KW-0433">Leucine-rich repeat</keyword>
<evidence type="ECO:0000259" key="6">
    <source>
        <dbReference type="Pfam" id="PF00931"/>
    </source>
</evidence>
<dbReference type="Pfam" id="PF00931">
    <property type="entry name" value="NB-ARC"/>
    <property type="match status" value="1"/>
</dbReference>
<dbReference type="Gene3D" id="3.40.50.300">
    <property type="entry name" value="P-loop containing nucleotide triphosphate hydrolases"/>
    <property type="match status" value="1"/>
</dbReference>
<keyword evidence="5" id="KW-0067">ATP-binding</keyword>
<dbReference type="PANTHER" id="PTHR36766">
    <property type="entry name" value="PLANT BROAD-SPECTRUM MILDEW RESISTANCE PROTEIN RPW8"/>
    <property type="match status" value="1"/>
</dbReference>
<protein>
    <recommendedName>
        <fullName evidence="12">Disease resistance RPP13-like protein 1</fullName>
    </recommendedName>
</protein>
<evidence type="ECO:0000259" key="7">
    <source>
        <dbReference type="Pfam" id="PF18052"/>
    </source>
</evidence>
<dbReference type="PRINTS" id="PR00364">
    <property type="entry name" value="DISEASERSIST"/>
</dbReference>
<dbReference type="InterPro" id="IPR002182">
    <property type="entry name" value="NB-ARC"/>
</dbReference>
<dbReference type="InterPro" id="IPR042197">
    <property type="entry name" value="Apaf_helical"/>
</dbReference>
<dbReference type="Pfam" id="PF18052">
    <property type="entry name" value="Rx_N"/>
    <property type="match status" value="1"/>
</dbReference>
<feature type="domain" description="R13L1/DRL21-like LRR repeat region" evidence="9">
    <location>
        <begin position="687"/>
        <end position="814"/>
    </location>
</feature>
<dbReference type="Gene3D" id="1.20.5.4130">
    <property type="match status" value="1"/>
</dbReference>
<dbReference type="InterPro" id="IPR032675">
    <property type="entry name" value="LRR_dom_sf"/>
</dbReference>
<dbReference type="InterPro" id="IPR056789">
    <property type="entry name" value="LRR_R13L1-DRL21"/>
</dbReference>
<dbReference type="Pfam" id="PF25019">
    <property type="entry name" value="LRR_R13L1-DRL21"/>
    <property type="match status" value="1"/>
</dbReference>
<dbReference type="Pfam" id="PF23559">
    <property type="entry name" value="WHD_DRP"/>
    <property type="match status" value="1"/>
</dbReference>
<dbReference type="SUPFAM" id="SSF52058">
    <property type="entry name" value="L domain-like"/>
    <property type="match status" value="2"/>
</dbReference>
<keyword evidence="3" id="KW-0547">Nucleotide-binding</keyword>
<dbReference type="InterPro" id="IPR003591">
    <property type="entry name" value="Leu-rich_rpt_typical-subtyp"/>
</dbReference>
<dbReference type="PANTHER" id="PTHR36766:SF51">
    <property type="entry name" value="DISEASE RESISTANCE RPP13-LIKE PROTEIN 1"/>
    <property type="match status" value="1"/>
</dbReference>
<feature type="domain" description="NB-ARC" evidence="6">
    <location>
        <begin position="174"/>
        <end position="345"/>
    </location>
</feature>
<evidence type="ECO:0000256" key="2">
    <source>
        <dbReference type="ARBA" id="ARBA00022737"/>
    </source>
</evidence>
<reference evidence="10" key="1">
    <citation type="journal article" date="2023" name="Plant Biotechnol. J.">
        <title>Chromosome-level wild Hevea brasiliensis genome provides new tools for genomic-assisted breeding and valuable loci to elevate rubber yield.</title>
        <authorList>
            <person name="Cheng H."/>
            <person name="Song X."/>
            <person name="Hu Y."/>
            <person name="Wu T."/>
            <person name="Yang Q."/>
            <person name="An Z."/>
            <person name="Feng S."/>
            <person name="Deng Z."/>
            <person name="Wu W."/>
            <person name="Zeng X."/>
            <person name="Tu M."/>
            <person name="Wang X."/>
            <person name="Huang H."/>
        </authorList>
    </citation>
    <scope>NUCLEOTIDE SEQUENCE</scope>
    <source>
        <strain evidence="10">MT/VB/25A 57/8</strain>
    </source>
</reference>
<dbReference type="InterPro" id="IPR041118">
    <property type="entry name" value="Rx_N"/>
</dbReference>
<dbReference type="InterPro" id="IPR027417">
    <property type="entry name" value="P-loop_NTPase"/>
</dbReference>
<dbReference type="InterPro" id="IPR058922">
    <property type="entry name" value="WHD_DRP"/>
</dbReference>
<evidence type="ECO:0008006" key="12">
    <source>
        <dbReference type="Google" id="ProtNLM"/>
    </source>
</evidence>
<keyword evidence="11" id="KW-1185">Reference proteome</keyword>
<dbReference type="InterPro" id="IPR036388">
    <property type="entry name" value="WH-like_DNA-bd_sf"/>
</dbReference>
<sequence>MAEFVAGAILSALLPVLFERMASEEFLRFFKSRNLNEGLLNKLKTTLNSVDGLLADAEEKQITQPAVKIWLDDLKDAVYEADDLLDEIAFKALQSKLEHASHRQMVKKFLSSHNPFKKDMLGEKLEEILGRLKFLLEQKDPLGLGEKIGENLSLRKTPTTALPDDDESGVYGRDNDKEAIIKILLSDSDTNGLDVIPIVGMGGIGKTTLAQLVYNDSRVQHFQPRAWVCVTEEFNVFNVTKGILMEVKPGSYDDKTPNQLQQSLKEELSEKKFLLVLDDLWNDEYDDWNNLRKPLLYGAKGSKILVTTRNESVASVVGTVETYHLEKLTTEDCWSLFEKHAFLNDNSSVHPKLEDIGKEIVSKCDGLPLAAKTLGGLLRAERDAEKWEKIWKSNIWGLSNGRILPALRLSYHYLPSLLKQCFAYCAIFPKHYEFDKEDLVLLWMAEGFLAQPVGSKDMKEVGNDCFDDLVSRSLFQRSKGRGSCFVMHDLINDLAKFVSGEFFFQLEEGDNSRKIVRRTRHFSYAKSEPDFFEKFPGICEAKLLRTFIYMEPYTEQWQSSSYIRDQVTRDLLPTLSRLRVLSLSRHCIFRLPDSIRELKLLQYLNLSGTLIRSLPESICSSYLLQILILRECKNLVVLPTNIGRLINLSHLDIRGTKLQEMPPEMGKLINLQKLTDFFLSKQSWSSIKELGKLQALAGELCIWNLQDIEEAKDAVEANLKGKKKLKKLKLTWERNIHDSIDSEHDRCVLESLQPQIQLEHLSIHGYCSASFPDWIGHSSFSRIVSLELSGCGMTCSYLPPLGQLASLEYLTIVHFGVEVVGPEFYGSCTSMKKPFGLLKVLSFSYMGRWREWISCEGAFPVLEELHVSSCANLKKVALPGYLPCLTTLDVDSCQQLAVALLRAPAILRVSTVGVTLEKLPSGLYSLISYGLEPFDFVMEIMGRIGLLPNALEKVVIYDSYSLENFPLTLFSEVKTLKVRDCGNLDDFLTPGTNGDITSLYSLEIEKCQYLVSFLEGGLPASNLTRLSLCDCPNLKSLPQNMRSLLLSLVDLRIMSCPALESFPEDGLPSSLSSLSISYCAELEPFPKRCLPDKLESLHIQSCNKLVAGRMQWDLQTIPSLVKLVIERCEDVESFEMLLPSSLISLEINHLHNLKCLDFKGLQNLTSLRELKVCSCRELQYMPKSLHSLAPSLTSLEINHCPKLELFLEGCLPSKLESLEIYACSKLLAHLMQSDLQGLSSLSQLTIAEYGAKDMESFPGKMLLPSTLTSLKIYSLENLKFLDKGLLHLTSLKELRITHCYNLQSLPEEGLPSSLSSLLIHACPLLEQKCRSGAQYRSMISQIPDVWVIHH</sequence>
<keyword evidence="2" id="KW-0677">Repeat</keyword>
<evidence type="ECO:0000256" key="1">
    <source>
        <dbReference type="ARBA" id="ARBA00022614"/>
    </source>
</evidence>
<dbReference type="EMBL" id="JARPOI010000001">
    <property type="protein sequence ID" value="KAJ9190336.1"/>
    <property type="molecule type" value="Genomic_DNA"/>
</dbReference>
<evidence type="ECO:0000256" key="5">
    <source>
        <dbReference type="ARBA" id="ARBA00022840"/>
    </source>
</evidence>
<dbReference type="SMART" id="SM00369">
    <property type="entry name" value="LRR_TYP"/>
    <property type="match status" value="3"/>
</dbReference>
<evidence type="ECO:0000256" key="3">
    <source>
        <dbReference type="ARBA" id="ARBA00022741"/>
    </source>
</evidence>
<organism evidence="10 11">
    <name type="scientific">Hevea brasiliensis</name>
    <name type="common">Para rubber tree</name>
    <name type="synonym">Siphonia brasiliensis</name>
    <dbReference type="NCBI Taxonomy" id="3981"/>
    <lineage>
        <taxon>Eukaryota</taxon>
        <taxon>Viridiplantae</taxon>
        <taxon>Streptophyta</taxon>
        <taxon>Embryophyta</taxon>
        <taxon>Tracheophyta</taxon>
        <taxon>Spermatophyta</taxon>
        <taxon>Magnoliopsida</taxon>
        <taxon>eudicotyledons</taxon>
        <taxon>Gunneridae</taxon>
        <taxon>Pentapetalae</taxon>
        <taxon>rosids</taxon>
        <taxon>fabids</taxon>
        <taxon>Malpighiales</taxon>
        <taxon>Euphorbiaceae</taxon>
        <taxon>Crotonoideae</taxon>
        <taxon>Micrandreae</taxon>
        <taxon>Hevea</taxon>
    </lineage>
</organism>
<name>A0ABQ9NCX4_HEVBR</name>
<evidence type="ECO:0000259" key="9">
    <source>
        <dbReference type="Pfam" id="PF25019"/>
    </source>
</evidence>
<dbReference type="SUPFAM" id="SSF52540">
    <property type="entry name" value="P-loop containing nucleoside triphosphate hydrolases"/>
    <property type="match status" value="1"/>
</dbReference>
<dbReference type="Gene3D" id="1.10.8.430">
    <property type="entry name" value="Helical domain of apoptotic protease-activating factors"/>
    <property type="match status" value="1"/>
</dbReference>
<dbReference type="Gene3D" id="3.80.10.10">
    <property type="entry name" value="Ribonuclease Inhibitor"/>
    <property type="match status" value="5"/>
</dbReference>
<dbReference type="Gene3D" id="1.10.10.10">
    <property type="entry name" value="Winged helix-like DNA-binding domain superfamily/Winged helix DNA-binding domain"/>
    <property type="match status" value="1"/>
</dbReference>
<feature type="domain" description="Disease resistance N-terminal" evidence="7">
    <location>
        <begin position="9"/>
        <end position="101"/>
    </location>
</feature>
<evidence type="ECO:0000259" key="8">
    <source>
        <dbReference type="Pfam" id="PF23559"/>
    </source>
</evidence>
<evidence type="ECO:0000256" key="4">
    <source>
        <dbReference type="ARBA" id="ARBA00022821"/>
    </source>
</evidence>
<keyword evidence="4" id="KW-0611">Plant defense</keyword>
<accession>A0ABQ9NCX4</accession>
<comment type="caution">
    <text evidence="10">The sequence shown here is derived from an EMBL/GenBank/DDBJ whole genome shotgun (WGS) entry which is preliminary data.</text>
</comment>
<dbReference type="Proteomes" id="UP001174677">
    <property type="component" value="Chromosome 1"/>
</dbReference>
<evidence type="ECO:0000313" key="11">
    <source>
        <dbReference type="Proteomes" id="UP001174677"/>
    </source>
</evidence>
<gene>
    <name evidence="10" type="ORF">P3X46_001552</name>
</gene>